<dbReference type="KEGG" id="clup:CLUP02_14948"/>
<evidence type="ECO:0000313" key="2">
    <source>
        <dbReference type="Proteomes" id="UP000830671"/>
    </source>
</evidence>
<dbReference type="Proteomes" id="UP000830671">
    <property type="component" value="Chromosome 8"/>
</dbReference>
<sequence>METRKRGILRNPACRSIVHTVDELDLSPTHRKPLEMFLHFVAGHAGLQDHESAFTFHANKSWEPHLTWSSGQRSRAQTYCKCIGPAIELLHVAFIDVDKKRFTNRHREALQDNPITSDSFYSFPDQAACNSEDENIKAVIGRMLDKSVSVKRDIHCISRFPRQTSATLITTGPFALLFQDVFARHCSTQLDPPVFQVTRYEEGPNTWDPTGMRPINQFLGMGRFNTEDPIFGPKTWVRRIARLNGRLLMDALLHSADPSFRLLSFQEPNWRFLKDSLPSIELREKPSSGTVCFLDRFLRRKSRFSKVHI</sequence>
<organism evidence="1 2">
    <name type="scientific">Colletotrichum lupini</name>
    <dbReference type="NCBI Taxonomy" id="145971"/>
    <lineage>
        <taxon>Eukaryota</taxon>
        <taxon>Fungi</taxon>
        <taxon>Dikarya</taxon>
        <taxon>Ascomycota</taxon>
        <taxon>Pezizomycotina</taxon>
        <taxon>Sordariomycetes</taxon>
        <taxon>Hypocreomycetidae</taxon>
        <taxon>Glomerellales</taxon>
        <taxon>Glomerellaceae</taxon>
        <taxon>Colletotrichum</taxon>
        <taxon>Colletotrichum acutatum species complex</taxon>
    </lineage>
</organism>
<accession>A0A9Q8T5S1</accession>
<proteinExistence type="predicted"/>
<dbReference type="RefSeq" id="XP_049151019.1">
    <property type="nucleotide sequence ID" value="XM_049293873.1"/>
</dbReference>
<evidence type="ECO:0000313" key="1">
    <source>
        <dbReference type="EMBL" id="UQC89418.1"/>
    </source>
</evidence>
<reference evidence="1" key="1">
    <citation type="journal article" date="2021" name="Mol. Plant Microbe Interact.">
        <title>Complete Genome Sequence of the Plant-Pathogenic Fungus Colletotrichum lupini.</title>
        <authorList>
            <person name="Baroncelli R."/>
            <person name="Pensec F."/>
            <person name="Da Lio D."/>
            <person name="Boufleur T."/>
            <person name="Vicente I."/>
            <person name="Sarrocco S."/>
            <person name="Picot A."/>
            <person name="Baraldi E."/>
            <person name="Sukno S."/>
            <person name="Thon M."/>
            <person name="Le Floch G."/>
        </authorList>
    </citation>
    <scope>NUCLEOTIDE SEQUENCE</scope>
    <source>
        <strain evidence="1">IMI 504893</strain>
    </source>
</reference>
<dbReference type="EMBL" id="CP019480">
    <property type="protein sequence ID" value="UQC89418.1"/>
    <property type="molecule type" value="Genomic_DNA"/>
</dbReference>
<protein>
    <submittedName>
        <fullName evidence="1">Uncharacterized protein</fullName>
    </submittedName>
</protein>
<dbReference type="GeneID" id="73348883"/>
<keyword evidence="2" id="KW-1185">Reference proteome</keyword>
<gene>
    <name evidence="1" type="ORF">CLUP02_14948</name>
</gene>
<dbReference type="AlphaFoldDB" id="A0A9Q8T5S1"/>
<name>A0A9Q8T5S1_9PEZI</name>